<reference evidence="1" key="1">
    <citation type="journal article" date="2020" name="bioRxiv">
        <title>Chromosome-level reference genome of the European wasp spider Argiope bruennichi: a resource for studies on range expansion and evolutionary adaptation.</title>
        <authorList>
            <person name="Sheffer M.M."/>
            <person name="Hoppe A."/>
            <person name="Krehenwinkel H."/>
            <person name="Uhl G."/>
            <person name="Kuss A.W."/>
            <person name="Jensen L."/>
            <person name="Jensen C."/>
            <person name="Gillespie R.G."/>
            <person name="Hoff K.J."/>
            <person name="Prost S."/>
        </authorList>
    </citation>
    <scope>NUCLEOTIDE SEQUENCE</scope>
</reference>
<protein>
    <submittedName>
        <fullName evidence="1">Uncharacterized protein</fullName>
    </submittedName>
</protein>
<sequence length="136" mass="15244">MEKKEKVSSKYFIDPHVLQVFHLGLAYHGMGKMYVSCSSLRDLFRKLASLHRCASPHSPAFVETKARMCPQADAEHSSAAAHFHSHNVCQMRDSIDTVAGHYPLQYSPRLPSTNTALALLQGDFQLRTLGFEGDRL</sequence>
<proteinExistence type="predicted"/>
<reference evidence="1" key="2">
    <citation type="submission" date="2020-06" db="EMBL/GenBank/DDBJ databases">
        <authorList>
            <person name="Sheffer M."/>
        </authorList>
    </citation>
    <scope>NUCLEOTIDE SEQUENCE</scope>
</reference>
<name>A0A8T0ELT8_ARGBR</name>
<accession>A0A8T0ELT8</accession>
<evidence type="ECO:0000313" key="2">
    <source>
        <dbReference type="Proteomes" id="UP000807504"/>
    </source>
</evidence>
<dbReference type="EMBL" id="JABXBU010002227">
    <property type="protein sequence ID" value="KAF8773159.1"/>
    <property type="molecule type" value="Genomic_DNA"/>
</dbReference>
<keyword evidence="2" id="KW-1185">Reference proteome</keyword>
<dbReference type="Proteomes" id="UP000807504">
    <property type="component" value="Unassembled WGS sequence"/>
</dbReference>
<organism evidence="1 2">
    <name type="scientific">Argiope bruennichi</name>
    <name type="common">Wasp spider</name>
    <name type="synonym">Aranea bruennichi</name>
    <dbReference type="NCBI Taxonomy" id="94029"/>
    <lineage>
        <taxon>Eukaryota</taxon>
        <taxon>Metazoa</taxon>
        <taxon>Ecdysozoa</taxon>
        <taxon>Arthropoda</taxon>
        <taxon>Chelicerata</taxon>
        <taxon>Arachnida</taxon>
        <taxon>Araneae</taxon>
        <taxon>Araneomorphae</taxon>
        <taxon>Entelegynae</taxon>
        <taxon>Araneoidea</taxon>
        <taxon>Araneidae</taxon>
        <taxon>Argiope</taxon>
    </lineage>
</organism>
<evidence type="ECO:0000313" key="1">
    <source>
        <dbReference type="EMBL" id="KAF8773159.1"/>
    </source>
</evidence>
<dbReference type="AlphaFoldDB" id="A0A8T0ELT8"/>
<comment type="caution">
    <text evidence="1">The sequence shown here is derived from an EMBL/GenBank/DDBJ whole genome shotgun (WGS) entry which is preliminary data.</text>
</comment>
<gene>
    <name evidence="1" type="ORF">HNY73_015842</name>
</gene>